<keyword evidence="5" id="KW-1185">Reference proteome</keyword>
<dbReference type="PANTHER" id="PTHR31905:SF2">
    <property type="entry name" value="PROTEIN MIX23"/>
    <property type="match status" value="1"/>
</dbReference>
<comment type="similarity">
    <text evidence="1">Belongs to the MIX23 family.</text>
</comment>
<evidence type="ECO:0000313" key="4">
    <source>
        <dbReference type="EMBL" id="KAK4881957.1"/>
    </source>
</evidence>
<evidence type="ECO:0000313" key="5">
    <source>
        <dbReference type="Proteomes" id="UP001353858"/>
    </source>
</evidence>
<dbReference type="AlphaFoldDB" id="A0AAN7SHT5"/>
<dbReference type="Proteomes" id="UP001353858">
    <property type="component" value="Unassembled WGS sequence"/>
</dbReference>
<evidence type="ECO:0000256" key="3">
    <source>
        <dbReference type="ARBA" id="ARBA00030733"/>
    </source>
</evidence>
<organism evidence="4 5">
    <name type="scientific">Aquatica leii</name>
    <dbReference type="NCBI Taxonomy" id="1421715"/>
    <lineage>
        <taxon>Eukaryota</taxon>
        <taxon>Metazoa</taxon>
        <taxon>Ecdysozoa</taxon>
        <taxon>Arthropoda</taxon>
        <taxon>Hexapoda</taxon>
        <taxon>Insecta</taxon>
        <taxon>Pterygota</taxon>
        <taxon>Neoptera</taxon>
        <taxon>Endopterygota</taxon>
        <taxon>Coleoptera</taxon>
        <taxon>Polyphaga</taxon>
        <taxon>Elateriformia</taxon>
        <taxon>Elateroidea</taxon>
        <taxon>Lampyridae</taxon>
        <taxon>Luciolinae</taxon>
        <taxon>Aquatica</taxon>
    </lineage>
</organism>
<dbReference type="PANTHER" id="PTHR31905">
    <property type="entry name" value="COILED-COIL DOMAIN-CONTAINING PROTEIN 58"/>
    <property type="match status" value="1"/>
</dbReference>
<protein>
    <recommendedName>
        <fullName evidence="2">Protein MIX23</fullName>
    </recommendedName>
    <alternativeName>
        <fullName evidence="3">Coiled-coil domain-containing protein 58</fullName>
    </alternativeName>
</protein>
<accession>A0AAN7SHT5</accession>
<dbReference type="GO" id="GO:0005758">
    <property type="term" value="C:mitochondrial intermembrane space"/>
    <property type="evidence" value="ECO:0007669"/>
    <property type="project" value="InterPro"/>
</dbReference>
<name>A0AAN7SHT5_9COLE</name>
<dbReference type="InterPro" id="IPR019171">
    <property type="entry name" value="MIX23"/>
</dbReference>
<sequence>MECADFSEFQETLKSMRRIDDIIINTLNSVIPTDSFNPDAVKACKDLHNQLSEGNNKRKDAIKHCINVSAERLKQLREQRDSSSSLTTKNILRAEQTKLRMLQVELSVEDLVEERSSKVFQERCRKFYKPS</sequence>
<dbReference type="EMBL" id="JARPUR010000002">
    <property type="protein sequence ID" value="KAK4881957.1"/>
    <property type="molecule type" value="Genomic_DNA"/>
</dbReference>
<reference evidence="5" key="1">
    <citation type="submission" date="2023-01" db="EMBL/GenBank/DDBJ databases">
        <title>Key to firefly adult light organ development and bioluminescence: homeobox transcription factors regulate luciferase expression and transportation to peroxisome.</title>
        <authorList>
            <person name="Fu X."/>
        </authorList>
    </citation>
    <scope>NUCLEOTIDE SEQUENCE [LARGE SCALE GENOMIC DNA]</scope>
</reference>
<evidence type="ECO:0000256" key="1">
    <source>
        <dbReference type="ARBA" id="ARBA00024204"/>
    </source>
</evidence>
<proteinExistence type="inferred from homology"/>
<evidence type="ECO:0000256" key="2">
    <source>
        <dbReference type="ARBA" id="ARBA00024228"/>
    </source>
</evidence>
<gene>
    <name evidence="4" type="ORF">RN001_005276</name>
</gene>
<comment type="caution">
    <text evidence="4">The sequence shown here is derived from an EMBL/GenBank/DDBJ whole genome shotgun (WGS) entry which is preliminary data.</text>
</comment>
<dbReference type="Pfam" id="PF09774">
    <property type="entry name" value="MIX23"/>
    <property type="match status" value="1"/>
</dbReference>